<reference evidence="7 8" key="1">
    <citation type="submission" date="2020-05" db="EMBL/GenBank/DDBJ databases">
        <title>Aquincola sp. isolate from soil.</title>
        <authorList>
            <person name="Han J."/>
            <person name="Kim D.-U."/>
        </authorList>
    </citation>
    <scope>NUCLEOTIDE SEQUENCE [LARGE SCALE GENOMIC DNA]</scope>
    <source>
        <strain evidence="7 8">S2</strain>
    </source>
</reference>
<dbReference type="InterPro" id="IPR011010">
    <property type="entry name" value="DNA_brk_join_enz"/>
</dbReference>
<keyword evidence="2" id="KW-0229">DNA integration</keyword>
<keyword evidence="3" id="KW-0238">DNA-binding</keyword>
<feature type="domain" description="Tyr recombinase" evidence="6">
    <location>
        <begin position="365"/>
        <end position="593"/>
    </location>
</feature>
<dbReference type="Gene3D" id="1.10.443.10">
    <property type="entry name" value="Intergrase catalytic core"/>
    <property type="match status" value="1"/>
</dbReference>
<dbReference type="CDD" id="cd01184">
    <property type="entry name" value="INT_C_like_1"/>
    <property type="match status" value="1"/>
</dbReference>
<dbReference type="PANTHER" id="PTHR30349:SF41">
    <property type="entry name" value="INTEGRASE_RECOMBINASE PROTEIN MJ0367-RELATED"/>
    <property type="match status" value="1"/>
</dbReference>
<sequence length="628" mass="70170">MKVAAVVQATWRSFFRELDRLDIAAIVHGSPRLLGEGLLPLKDAAEALGTDPLLLATELAINHGNALYAYALHWEGWDPSQVLPGHQINREDTGGYVLDSVADLCELTSVSGYVQFLEPDFVAETLRQGKRIGSGRISTEVHALFLIRPGGIDIGTDDLWVAKSHVETFRLATLSTLSKELIEKARATAKDAAQRPEPVRRENGSEHRHAAKPVSSIIREFVRMKSRPKGAESKPAWSATVIRQGENRLKWFVPLVGDRLSGELCLMPEGEDIVDEYAQRLRQLPTGPDLSKMCRDLGHELTWPKIEQWISSNPCAVCMSIDTVHTYVSKLGECFRWAMSKTYMTANPAATFASGRPEKTEKDEDERDLFSQEDLALIFSSEWYAKGRVVNTRGVLSRHFRSFYYWLPLLGIYAGGRLNELSQLYLDDLKLDEKGNVYIHFSLDRADKLDLDPADEEPDVEGAEKRLKTVNAQRDVPIHPHLVELGLLGYAAALRAAGHERLFPELRFDADKGYGKDAGKWFNDRFLGDQLGIPRNGKKVFHSLRHAFANALEETGTTGRRKYELLGHKRGKQHADVRYSKDVKGAGLLSRVSLLNFSLPAIAPFDVRAGLRAVEIAASIKERNARSA</sequence>
<protein>
    <submittedName>
        <fullName evidence="7">Site-specific integrase</fullName>
    </submittedName>
</protein>
<keyword evidence="8" id="KW-1185">Reference proteome</keyword>
<evidence type="ECO:0000259" key="6">
    <source>
        <dbReference type="PROSITE" id="PS51898"/>
    </source>
</evidence>
<dbReference type="InterPro" id="IPR002104">
    <property type="entry name" value="Integrase_catalytic"/>
</dbReference>
<evidence type="ECO:0000256" key="2">
    <source>
        <dbReference type="ARBA" id="ARBA00022908"/>
    </source>
</evidence>
<dbReference type="EMBL" id="JABRWJ010000007">
    <property type="protein sequence ID" value="NRF69700.1"/>
    <property type="molecule type" value="Genomic_DNA"/>
</dbReference>
<organism evidence="7 8">
    <name type="scientific">Pseudaquabacterium terrae</name>
    <dbReference type="NCBI Taxonomy" id="2732868"/>
    <lineage>
        <taxon>Bacteria</taxon>
        <taxon>Pseudomonadati</taxon>
        <taxon>Pseudomonadota</taxon>
        <taxon>Betaproteobacteria</taxon>
        <taxon>Burkholderiales</taxon>
        <taxon>Sphaerotilaceae</taxon>
        <taxon>Pseudaquabacterium</taxon>
    </lineage>
</organism>
<dbReference type="SUPFAM" id="SSF56349">
    <property type="entry name" value="DNA breaking-rejoining enzymes"/>
    <property type="match status" value="1"/>
</dbReference>
<dbReference type="InterPro" id="IPR050090">
    <property type="entry name" value="Tyrosine_recombinase_XerCD"/>
</dbReference>
<dbReference type="PROSITE" id="PS51898">
    <property type="entry name" value="TYR_RECOMBINASE"/>
    <property type="match status" value="1"/>
</dbReference>
<dbReference type="PANTHER" id="PTHR30349">
    <property type="entry name" value="PHAGE INTEGRASE-RELATED"/>
    <property type="match status" value="1"/>
</dbReference>
<dbReference type="Proteomes" id="UP000737171">
    <property type="component" value="Unassembled WGS sequence"/>
</dbReference>
<comment type="similarity">
    <text evidence="1">Belongs to the 'phage' integrase family.</text>
</comment>
<proteinExistence type="inferred from homology"/>
<comment type="caution">
    <text evidence="7">The sequence shown here is derived from an EMBL/GenBank/DDBJ whole genome shotgun (WGS) entry which is preliminary data.</text>
</comment>
<evidence type="ECO:0000313" key="7">
    <source>
        <dbReference type="EMBL" id="NRF69700.1"/>
    </source>
</evidence>
<evidence type="ECO:0000256" key="4">
    <source>
        <dbReference type="ARBA" id="ARBA00023172"/>
    </source>
</evidence>
<keyword evidence="4" id="KW-0233">DNA recombination</keyword>
<accession>A0ABX2EM95</accession>
<feature type="region of interest" description="Disordered" evidence="5">
    <location>
        <begin position="188"/>
        <end position="211"/>
    </location>
</feature>
<evidence type="ECO:0000256" key="5">
    <source>
        <dbReference type="SAM" id="MobiDB-lite"/>
    </source>
</evidence>
<dbReference type="InterPro" id="IPR013762">
    <property type="entry name" value="Integrase-like_cat_sf"/>
</dbReference>
<gene>
    <name evidence="7" type="ORF">HLB44_22090</name>
</gene>
<name>A0ABX2EM95_9BURK</name>
<feature type="compositionally biased region" description="Basic and acidic residues" evidence="5">
    <location>
        <begin position="188"/>
        <end position="208"/>
    </location>
</feature>
<evidence type="ECO:0000313" key="8">
    <source>
        <dbReference type="Proteomes" id="UP000737171"/>
    </source>
</evidence>
<evidence type="ECO:0000256" key="3">
    <source>
        <dbReference type="ARBA" id="ARBA00023125"/>
    </source>
</evidence>
<evidence type="ECO:0000256" key="1">
    <source>
        <dbReference type="ARBA" id="ARBA00008857"/>
    </source>
</evidence>